<dbReference type="AlphaFoldDB" id="A0A502FAV3"/>
<dbReference type="InterPro" id="IPR003115">
    <property type="entry name" value="ParB_N"/>
</dbReference>
<dbReference type="Pfam" id="PF17762">
    <property type="entry name" value="HTH_ParB"/>
    <property type="match status" value="1"/>
</dbReference>
<evidence type="ECO:0000313" key="4">
    <source>
        <dbReference type="EMBL" id="TPG46429.1"/>
    </source>
</evidence>
<dbReference type="Gene3D" id="3.90.1530.30">
    <property type="match status" value="1"/>
</dbReference>
<gene>
    <name evidence="4" type="ORF">EAH89_24775</name>
</gene>
<reference evidence="4 5" key="1">
    <citation type="journal article" date="2019" name="Environ. Microbiol.">
        <title>Species interactions and distinct microbial communities in high Arctic permafrost affected cryosols are associated with the CH4 and CO2 gas fluxes.</title>
        <authorList>
            <person name="Altshuler I."/>
            <person name="Hamel J."/>
            <person name="Turney S."/>
            <person name="Magnuson E."/>
            <person name="Levesque R."/>
            <person name="Greer C."/>
            <person name="Whyte L.G."/>
        </authorList>
    </citation>
    <scope>NUCLEOTIDE SEQUENCE [LARGE SCALE GENOMIC DNA]</scope>
    <source>
        <strain evidence="4 5">S9.3B</strain>
    </source>
</reference>
<dbReference type="SMART" id="SM00470">
    <property type="entry name" value="ParB"/>
    <property type="match status" value="1"/>
</dbReference>
<evidence type="ECO:0000259" key="3">
    <source>
        <dbReference type="SMART" id="SM00470"/>
    </source>
</evidence>
<dbReference type="GO" id="GO:0003677">
    <property type="term" value="F:DNA binding"/>
    <property type="evidence" value="ECO:0007669"/>
    <property type="project" value="InterPro"/>
</dbReference>
<dbReference type="InterPro" id="IPR036086">
    <property type="entry name" value="ParB/Sulfiredoxin_sf"/>
</dbReference>
<evidence type="ECO:0000313" key="5">
    <source>
        <dbReference type="Proteomes" id="UP000317078"/>
    </source>
</evidence>
<evidence type="ECO:0000256" key="2">
    <source>
        <dbReference type="ARBA" id="ARBA00022829"/>
    </source>
</evidence>
<dbReference type="EMBL" id="RCZP01000040">
    <property type="protein sequence ID" value="TPG46429.1"/>
    <property type="molecule type" value="Genomic_DNA"/>
</dbReference>
<dbReference type="RefSeq" id="WP_140886410.1">
    <property type="nucleotide sequence ID" value="NZ_RCZP01000040.1"/>
</dbReference>
<dbReference type="OrthoDB" id="9802051at2"/>
<dbReference type="GO" id="GO:0007059">
    <property type="term" value="P:chromosome segregation"/>
    <property type="evidence" value="ECO:0007669"/>
    <property type="project" value="UniProtKB-KW"/>
</dbReference>
<dbReference type="NCBIfam" id="TIGR00180">
    <property type="entry name" value="parB_part"/>
    <property type="match status" value="1"/>
</dbReference>
<dbReference type="Gene3D" id="1.10.10.2830">
    <property type="match status" value="1"/>
</dbReference>
<proteinExistence type="inferred from homology"/>
<comment type="caution">
    <text evidence="4">The sequence shown here is derived from an EMBL/GenBank/DDBJ whole genome shotgun (WGS) entry which is preliminary data.</text>
</comment>
<dbReference type="Proteomes" id="UP000317078">
    <property type="component" value="Unassembled WGS sequence"/>
</dbReference>
<dbReference type="Pfam" id="PF02195">
    <property type="entry name" value="ParB_N"/>
    <property type="match status" value="1"/>
</dbReference>
<protein>
    <submittedName>
        <fullName evidence="4">ParB/RepB/Spo0J family partition protein</fullName>
    </submittedName>
</protein>
<dbReference type="SUPFAM" id="SSF109709">
    <property type="entry name" value="KorB DNA-binding domain-like"/>
    <property type="match status" value="1"/>
</dbReference>
<sequence length="280" mass="30926">MAQQRKTPSPMLGAAMAAIGEATEGLVAGNSRFRHSFEAPLARVRSDPDQPRKRFDDANIAALAATMQAEGQLQPVLVRRDPEQRGAWILVAGERRWRAAQFSGWSTILAIEHTGDADLAALLENLQRIDLTPVEEARGLQRLLTQRGVNQATAAEMLGRSPAEVSASLRLLTLPPAFLEQAADVPRNVLVELARLKDGPVRDRLMQMASDGSLTVRAIRDARAAAPPPPRRPPLTDYWSALERMTLKLERRKAKGEKLSEAERHGLMTLRTRIEALLEF</sequence>
<dbReference type="GO" id="GO:0005694">
    <property type="term" value="C:chromosome"/>
    <property type="evidence" value="ECO:0007669"/>
    <property type="project" value="TreeGrafter"/>
</dbReference>
<dbReference type="InterPro" id="IPR041468">
    <property type="entry name" value="HTH_ParB/Spo0J"/>
</dbReference>
<dbReference type="PANTHER" id="PTHR33375">
    <property type="entry name" value="CHROMOSOME-PARTITIONING PROTEIN PARB-RELATED"/>
    <property type="match status" value="1"/>
</dbReference>
<dbReference type="InterPro" id="IPR050336">
    <property type="entry name" value="Chromosome_partition/occlusion"/>
</dbReference>
<organism evidence="4 5">
    <name type="scientific">Muricoccus nepalensis</name>
    <dbReference type="NCBI Taxonomy" id="1854500"/>
    <lineage>
        <taxon>Bacteria</taxon>
        <taxon>Pseudomonadati</taxon>
        <taxon>Pseudomonadota</taxon>
        <taxon>Alphaproteobacteria</taxon>
        <taxon>Acetobacterales</taxon>
        <taxon>Roseomonadaceae</taxon>
        <taxon>Muricoccus</taxon>
    </lineage>
</organism>
<keyword evidence="2" id="KW-0159">Chromosome partition</keyword>
<dbReference type="PANTHER" id="PTHR33375:SF1">
    <property type="entry name" value="CHROMOSOME-PARTITIONING PROTEIN PARB-RELATED"/>
    <property type="match status" value="1"/>
</dbReference>
<feature type="domain" description="ParB-like N-terminal" evidence="3">
    <location>
        <begin position="37"/>
        <end position="126"/>
    </location>
</feature>
<comment type="similarity">
    <text evidence="1">Belongs to the ParB family.</text>
</comment>
<name>A0A502FAV3_9PROT</name>
<evidence type="ECO:0000256" key="1">
    <source>
        <dbReference type="ARBA" id="ARBA00006295"/>
    </source>
</evidence>
<accession>A0A502FAV3</accession>
<dbReference type="SUPFAM" id="SSF110849">
    <property type="entry name" value="ParB/Sulfiredoxin"/>
    <property type="match status" value="1"/>
</dbReference>
<keyword evidence="5" id="KW-1185">Reference proteome</keyword>
<dbReference type="InterPro" id="IPR004437">
    <property type="entry name" value="ParB/RepB/Spo0J"/>
</dbReference>